<evidence type="ECO:0000256" key="2">
    <source>
        <dbReference type="ARBA" id="ARBA00023002"/>
    </source>
</evidence>
<evidence type="ECO:0000256" key="3">
    <source>
        <dbReference type="SAM" id="Phobius"/>
    </source>
</evidence>
<evidence type="ECO:0000256" key="1">
    <source>
        <dbReference type="ARBA" id="ARBA00022630"/>
    </source>
</evidence>
<accession>A0A1T5GF68</accession>
<dbReference type="Proteomes" id="UP000190150">
    <property type="component" value="Unassembled WGS sequence"/>
</dbReference>
<dbReference type="Gene3D" id="3.50.50.60">
    <property type="entry name" value="FAD/NAD(P)-binding domain"/>
    <property type="match status" value="2"/>
</dbReference>
<dbReference type="EMBL" id="FUZF01000024">
    <property type="protein sequence ID" value="SKC07030.1"/>
    <property type="molecule type" value="Genomic_DNA"/>
</dbReference>
<keyword evidence="1" id="KW-0285">Flavoprotein</keyword>
<gene>
    <name evidence="5" type="ORF">SAMN05660841_04010</name>
</gene>
<dbReference type="AlphaFoldDB" id="A0A1T5GF68"/>
<feature type="transmembrane region" description="Helical" evidence="3">
    <location>
        <begin position="6"/>
        <end position="25"/>
    </location>
</feature>
<keyword evidence="3" id="KW-1133">Transmembrane helix</keyword>
<dbReference type="PRINTS" id="PR00469">
    <property type="entry name" value="PNDRDTASEII"/>
</dbReference>
<feature type="domain" description="FAD/NAD(P)-binding" evidence="4">
    <location>
        <begin position="8"/>
        <end position="286"/>
    </location>
</feature>
<dbReference type="PRINTS" id="PR00368">
    <property type="entry name" value="FADPNR"/>
</dbReference>
<dbReference type="SUPFAM" id="SSF51905">
    <property type="entry name" value="FAD/NAD(P)-binding domain"/>
    <property type="match status" value="1"/>
</dbReference>
<evidence type="ECO:0000259" key="4">
    <source>
        <dbReference type="Pfam" id="PF07992"/>
    </source>
</evidence>
<sequence length="302" mass="32863">MQKNRYFDAIIIGGSYAGLSAAMALGRSLRRVLIIDSGLPCNRYTPHSHNFITHDGSPPSEIAAVAKTQVLKYDTVDFLEDTAESGQKTEQGFEIRTASGNTFYSKKIILATGIKDLFPDIKGFAAGWGKSVIHCPYCHGYEFKSKKTAIISDSEKALHLAGLIHNLTDSVTLIPSQNATFTEEQNSKLERNNIRILSKKVQEIVHQDGQISALIFSDGTMENFEVLYAAIPFVQHSAIPEQLGCALTEAGHLKTDSLQQTSVEGVFAAGDCSGMMRSVAYAVSTGNIAGAMVNHQIVQEEF</sequence>
<dbReference type="Pfam" id="PF07992">
    <property type="entry name" value="Pyr_redox_2"/>
    <property type="match status" value="1"/>
</dbReference>
<dbReference type="STRING" id="1513896.SAMN05660841_04010"/>
<protein>
    <submittedName>
        <fullName evidence="5">Thioredoxin reductase</fullName>
    </submittedName>
</protein>
<evidence type="ECO:0000313" key="5">
    <source>
        <dbReference type="EMBL" id="SKC07030.1"/>
    </source>
</evidence>
<dbReference type="InterPro" id="IPR036188">
    <property type="entry name" value="FAD/NAD-bd_sf"/>
</dbReference>
<dbReference type="GO" id="GO:0016491">
    <property type="term" value="F:oxidoreductase activity"/>
    <property type="evidence" value="ECO:0007669"/>
    <property type="project" value="UniProtKB-KW"/>
</dbReference>
<evidence type="ECO:0000313" key="6">
    <source>
        <dbReference type="Proteomes" id="UP000190150"/>
    </source>
</evidence>
<dbReference type="RefSeq" id="WP_079645654.1">
    <property type="nucleotide sequence ID" value="NZ_FUZF01000024.1"/>
</dbReference>
<organism evidence="5 6">
    <name type="scientific">Sphingobacterium nematocida</name>
    <dbReference type="NCBI Taxonomy" id="1513896"/>
    <lineage>
        <taxon>Bacteria</taxon>
        <taxon>Pseudomonadati</taxon>
        <taxon>Bacteroidota</taxon>
        <taxon>Sphingobacteriia</taxon>
        <taxon>Sphingobacteriales</taxon>
        <taxon>Sphingobacteriaceae</taxon>
        <taxon>Sphingobacterium</taxon>
    </lineage>
</organism>
<reference evidence="6" key="1">
    <citation type="submission" date="2017-02" db="EMBL/GenBank/DDBJ databases">
        <authorList>
            <person name="Varghese N."/>
            <person name="Submissions S."/>
        </authorList>
    </citation>
    <scope>NUCLEOTIDE SEQUENCE [LARGE SCALE GENOMIC DNA]</scope>
    <source>
        <strain evidence="6">DSM 24091</strain>
    </source>
</reference>
<name>A0A1T5GF68_9SPHI</name>
<dbReference type="PANTHER" id="PTHR48105">
    <property type="entry name" value="THIOREDOXIN REDUCTASE 1-RELATED-RELATED"/>
    <property type="match status" value="1"/>
</dbReference>
<keyword evidence="6" id="KW-1185">Reference proteome</keyword>
<keyword evidence="3" id="KW-0472">Membrane</keyword>
<dbReference type="OrthoDB" id="9806179at2"/>
<keyword evidence="2" id="KW-0560">Oxidoreductase</keyword>
<keyword evidence="3" id="KW-0812">Transmembrane</keyword>
<dbReference type="InterPro" id="IPR023753">
    <property type="entry name" value="FAD/NAD-binding_dom"/>
</dbReference>
<proteinExistence type="predicted"/>
<dbReference type="InterPro" id="IPR050097">
    <property type="entry name" value="Ferredoxin-NADP_redctase_2"/>
</dbReference>